<organism evidence="1">
    <name type="scientific">Stutzerimonas stutzeri</name>
    <name type="common">Pseudomonas stutzeri</name>
    <dbReference type="NCBI Taxonomy" id="316"/>
    <lineage>
        <taxon>Bacteria</taxon>
        <taxon>Pseudomonadati</taxon>
        <taxon>Pseudomonadota</taxon>
        <taxon>Gammaproteobacteria</taxon>
        <taxon>Pseudomonadales</taxon>
        <taxon>Pseudomonadaceae</taxon>
        <taxon>Stutzerimonas</taxon>
    </lineage>
</organism>
<dbReference type="AlphaFoldDB" id="B1NC13"/>
<name>B1NC13_STUST</name>
<dbReference type="RefSeq" id="WP_003280127.1">
    <property type="nucleotide sequence ID" value="NZ_CP036186.1"/>
</dbReference>
<sequence length="211" mass="24170">MRRTLFIALLFPLWQVASAANFDIKGINLDESLEVINKKAFRGTYGNAHLYKSRDPAIYCNARAEERGMYAFRGLFFTEFETYRYNTKRDSYGRLTGSETIGGYRVDGISYELYNGTIVRMKIGIDANSSGGDTERVLSKALKDKFGTQVSSFPATWTKGQEKLVYRSPDEIGYAYIELTNTRRAQAADQYIKQICDKHRDDDIREKARDI</sequence>
<reference evidence="1" key="1">
    <citation type="journal article" date="2008" name="J. Bacteriol.">
        <title>A family of insertion sequences that impacts integrons by specific targeting of gene cassette recombination sites, the IS1111-attC Group.</title>
        <authorList>
            <person name="Tetu S.G."/>
            <person name="Holmes A.J."/>
        </authorList>
    </citation>
    <scope>NUCLEOTIDE SEQUENCE</scope>
    <source>
        <strain evidence="1">ATCC 14405</strain>
    </source>
</reference>
<evidence type="ECO:0000313" key="1">
    <source>
        <dbReference type="EMBL" id="ABS31634.1"/>
    </source>
</evidence>
<dbReference type="EMBL" id="EF439838">
    <property type="protein sequence ID" value="ABS31634.1"/>
    <property type="molecule type" value="Genomic_DNA"/>
</dbReference>
<proteinExistence type="predicted"/>
<protein>
    <submittedName>
        <fullName evidence="1">Uncharacterized protein</fullName>
    </submittedName>
</protein>
<accession>B1NC13</accession>